<gene>
    <name evidence="6" type="primary">frr</name>
    <name evidence="9" type="ORF">SAMN05216429_10198</name>
</gene>
<comment type="similarity">
    <text evidence="2 6">Belongs to the RRF family.</text>
</comment>
<evidence type="ECO:0000256" key="3">
    <source>
        <dbReference type="ARBA" id="ARBA00022490"/>
    </source>
</evidence>
<dbReference type="GO" id="GO:0005829">
    <property type="term" value="C:cytosol"/>
    <property type="evidence" value="ECO:0007669"/>
    <property type="project" value="GOC"/>
</dbReference>
<evidence type="ECO:0000313" key="9">
    <source>
        <dbReference type="EMBL" id="SFJ17153.1"/>
    </source>
</evidence>
<dbReference type="InterPro" id="IPR036191">
    <property type="entry name" value="RRF_sf"/>
</dbReference>
<dbReference type="OrthoDB" id="9804006at2"/>
<dbReference type="PANTHER" id="PTHR20982">
    <property type="entry name" value="RIBOSOME RECYCLING FACTOR"/>
    <property type="match status" value="1"/>
</dbReference>
<dbReference type="FunFam" id="1.10.132.20:FF:000001">
    <property type="entry name" value="Ribosome-recycling factor"/>
    <property type="match status" value="1"/>
</dbReference>
<comment type="function">
    <text evidence="5 6">Responsible for the release of ribosomes from messenger RNA at the termination of protein biosynthesis. May increase the efficiency of translation by recycling ribosomes from one round of translation to another.</text>
</comment>
<dbReference type="AlphaFoldDB" id="A0A1I3P6J7"/>
<reference evidence="9 10" key="1">
    <citation type="submission" date="2016-10" db="EMBL/GenBank/DDBJ databases">
        <authorList>
            <person name="de Groot N.N."/>
        </authorList>
    </citation>
    <scope>NUCLEOTIDE SEQUENCE [LARGE SCALE GENOMIC DNA]</scope>
    <source>
        <strain evidence="9 10">IBRC-M 10445</strain>
    </source>
</reference>
<dbReference type="Gene3D" id="1.10.132.20">
    <property type="entry name" value="Ribosome-recycling factor"/>
    <property type="match status" value="1"/>
</dbReference>
<proteinExistence type="inferred from homology"/>
<feature type="coiled-coil region" evidence="7">
    <location>
        <begin position="114"/>
        <end position="166"/>
    </location>
</feature>
<dbReference type="CDD" id="cd00520">
    <property type="entry name" value="RRF"/>
    <property type="match status" value="1"/>
</dbReference>
<name>A0A1I3P6J7_9GAMM</name>
<dbReference type="InterPro" id="IPR023584">
    <property type="entry name" value="Ribosome_recyc_fac_dom"/>
</dbReference>
<dbReference type="EMBL" id="FOSC01000001">
    <property type="protein sequence ID" value="SFJ17153.1"/>
    <property type="molecule type" value="Genomic_DNA"/>
</dbReference>
<keyword evidence="3 6" id="KW-0963">Cytoplasm</keyword>
<keyword evidence="7" id="KW-0175">Coiled coil</keyword>
<dbReference type="Proteomes" id="UP000199445">
    <property type="component" value="Unassembled WGS sequence"/>
</dbReference>
<dbReference type="FunFam" id="3.30.1360.40:FF:000001">
    <property type="entry name" value="Ribosome-recycling factor"/>
    <property type="match status" value="1"/>
</dbReference>
<evidence type="ECO:0000313" key="10">
    <source>
        <dbReference type="Proteomes" id="UP000199445"/>
    </source>
</evidence>
<dbReference type="RefSeq" id="WP_091700297.1">
    <property type="nucleotide sequence ID" value="NZ_BMYN01000010.1"/>
</dbReference>
<dbReference type="HAMAP" id="MF_00040">
    <property type="entry name" value="RRF"/>
    <property type="match status" value="1"/>
</dbReference>
<keyword evidence="10" id="KW-1185">Reference proteome</keyword>
<evidence type="ECO:0000259" key="8">
    <source>
        <dbReference type="Pfam" id="PF01765"/>
    </source>
</evidence>
<dbReference type="Gene3D" id="3.30.1360.40">
    <property type="match status" value="1"/>
</dbReference>
<dbReference type="NCBIfam" id="TIGR00496">
    <property type="entry name" value="frr"/>
    <property type="match status" value="1"/>
</dbReference>
<organism evidence="9 10">
    <name type="scientific">Marinobacter persicus</name>
    <dbReference type="NCBI Taxonomy" id="930118"/>
    <lineage>
        <taxon>Bacteria</taxon>
        <taxon>Pseudomonadati</taxon>
        <taxon>Pseudomonadota</taxon>
        <taxon>Gammaproteobacteria</taxon>
        <taxon>Pseudomonadales</taxon>
        <taxon>Marinobacteraceae</taxon>
        <taxon>Marinobacter</taxon>
    </lineage>
</organism>
<dbReference type="PANTHER" id="PTHR20982:SF3">
    <property type="entry name" value="MITOCHONDRIAL RIBOSOME RECYCLING FACTOR PSEUDO 1"/>
    <property type="match status" value="1"/>
</dbReference>
<dbReference type="Pfam" id="PF01765">
    <property type="entry name" value="RRF"/>
    <property type="match status" value="1"/>
</dbReference>
<evidence type="ECO:0000256" key="7">
    <source>
        <dbReference type="SAM" id="Coils"/>
    </source>
</evidence>
<accession>A0A1I3P6J7</accession>
<feature type="domain" description="Ribosome recycling factor" evidence="8">
    <location>
        <begin position="21"/>
        <end position="183"/>
    </location>
</feature>
<sequence length="185" mass="20878">MIEDIKKDAEKKMQKGLDSLHHAFNKIRTGRAHPAILDSVMVSYYGQPTPLKQVAGITVEDNRTLAVAPWEKNLVPTIEKAIMSSDLGLNPATNGDIIRVPMPMLTEDTRREMVKQAKADAEHARVSIRNARRDANSMVKDLLKEKEITEDEERQAEDQIQKLTDKHIAEVDKLLKAKEEDLMAV</sequence>
<comment type="subcellular location">
    <subcellularLocation>
        <location evidence="1 6">Cytoplasm</location>
    </subcellularLocation>
</comment>
<evidence type="ECO:0000256" key="2">
    <source>
        <dbReference type="ARBA" id="ARBA00005912"/>
    </source>
</evidence>
<dbReference type="GO" id="GO:0002184">
    <property type="term" value="P:cytoplasmic translational termination"/>
    <property type="evidence" value="ECO:0007669"/>
    <property type="project" value="TreeGrafter"/>
</dbReference>
<dbReference type="SUPFAM" id="SSF55194">
    <property type="entry name" value="Ribosome recycling factor, RRF"/>
    <property type="match status" value="1"/>
</dbReference>
<evidence type="ECO:0000256" key="4">
    <source>
        <dbReference type="ARBA" id="ARBA00022917"/>
    </source>
</evidence>
<evidence type="ECO:0000256" key="5">
    <source>
        <dbReference type="ARBA" id="ARBA00025050"/>
    </source>
</evidence>
<evidence type="ECO:0000256" key="6">
    <source>
        <dbReference type="HAMAP-Rule" id="MF_00040"/>
    </source>
</evidence>
<protein>
    <recommendedName>
        <fullName evidence="6">Ribosome-recycling factor</fullName>
        <shortName evidence="6">RRF</shortName>
    </recommendedName>
    <alternativeName>
        <fullName evidence="6">Ribosome-releasing factor</fullName>
    </alternativeName>
</protein>
<evidence type="ECO:0000256" key="1">
    <source>
        <dbReference type="ARBA" id="ARBA00004496"/>
    </source>
</evidence>
<dbReference type="GO" id="GO:0043023">
    <property type="term" value="F:ribosomal large subunit binding"/>
    <property type="evidence" value="ECO:0007669"/>
    <property type="project" value="TreeGrafter"/>
</dbReference>
<dbReference type="InterPro" id="IPR002661">
    <property type="entry name" value="Ribosome_recyc_fac"/>
</dbReference>
<keyword evidence="4 6" id="KW-0648">Protein biosynthesis</keyword>